<gene>
    <name evidence="1" type="ORF">AB6A40_009870</name>
</gene>
<organism evidence="1 2">
    <name type="scientific">Gnathostoma spinigerum</name>
    <dbReference type="NCBI Taxonomy" id="75299"/>
    <lineage>
        <taxon>Eukaryota</taxon>
        <taxon>Metazoa</taxon>
        <taxon>Ecdysozoa</taxon>
        <taxon>Nematoda</taxon>
        <taxon>Chromadorea</taxon>
        <taxon>Rhabditida</taxon>
        <taxon>Spirurina</taxon>
        <taxon>Gnathostomatomorpha</taxon>
        <taxon>Gnathostomatoidea</taxon>
        <taxon>Gnathostomatidae</taxon>
        <taxon>Gnathostoma</taxon>
    </lineage>
</organism>
<proteinExistence type="predicted"/>
<sequence>MFGNAQQAGNCGEWTSWGPCIWLKGKNPRWSRSYFDQLLPGRKGCRGHVFFKLVQDRWGTAFNNFYNYIRNVTVSDEQCGMCSYQQSCGRQCHRKFVVDYMRNSFTSLAEYPSVQLESHKNLNSVQFLQL</sequence>
<dbReference type="AlphaFoldDB" id="A0ABD6EUZ2"/>
<comment type="caution">
    <text evidence="1">The sequence shown here is derived from an EMBL/GenBank/DDBJ whole genome shotgun (WGS) entry which is preliminary data.</text>
</comment>
<dbReference type="InterPro" id="IPR040271">
    <property type="entry name" value="T19C3.2-like"/>
</dbReference>
<protein>
    <submittedName>
        <fullName evidence="1">Uncharacterized protein</fullName>
    </submittedName>
</protein>
<evidence type="ECO:0000313" key="1">
    <source>
        <dbReference type="EMBL" id="MFH4983161.1"/>
    </source>
</evidence>
<evidence type="ECO:0000313" key="2">
    <source>
        <dbReference type="Proteomes" id="UP001608902"/>
    </source>
</evidence>
<dbReference type="EMBL" id="JBGFUD010011297">
    <property type="protein sequence ID" value="MFH4983161.1"/>
    <property type="molecule type" value="Genomic_DNA"/>
</dbReference>
<keyword evidence="2" id="KW-1185">Reference proteome</keyword>
<dbReference type="Proteomes" id="UP001608902">
    <property type="component" value="Unassembled WGS sequence"/>
</dbReference>
<name>A0ABD6EUZ2_9BILA</name>
<dbReference type="PANTHER" id="PTHR37443:SF2">
    <property type="entry name" value="PROTEIN CBG15264"/>
    <property type="match status" value="1"/>
</dbReference>
<dbReference type="PANTHER" id="PTHR37443">
    <property type="entry name" value="PROTEIN CBG09852-RELATED"/>
    <property type="match status" value="1"/>
</dbReference>
<reference evidence="1 2" key="1">
    <citation type="submission" date="2024-08" db="EMBL/GenBank/DDBJ databases">
        <title>Gnathostoma spinigerum genome.</title>
        <authorList>
            <person name="Gonzalez-Bertolin B."/>
            <person name="Monzon S."/>
            <person name="Zaballos A."/>
            <person name="Jimenez P."/>
            <person name="Dekumyoy P."/>
            <person name="Varona S."/>
            <person name="Cuesta I."/>
            <person name="Sumanam S."/>
            <person name="Adisakwattana P."/>
            <person name="Gasser R.B."/>
            <person name="Hernandez-Gonzalez A."/>
            <person name="Young N.D."/>
            <person name="Perteguer M.J."/>
        </authorList>
    </citation>
    <scope>NUCLEOTIDE SEQUENCE [LARGE SCALE GENOMIC DNA]</scope>
    <source>
        <strain evidence="1">AL3</strain>
        <tissue evidence="1">Liver</tissue>
    </source>
</reference>
<accession>A0ABD6EUZ2</accession>